<dbReference type="PANTHER" id="PTHR47163">
    <property type="entry name" value="DDE_TNP_IS1595 DOMAIN-CONTAINING PROTEIN"/>
    <property type="match status" value="1"/>
</dbReference>
<dbReference type="AlphaFoldDB" id="A0A6M3L281"/>
<dbReference type="InterPro" id="IPR053164">
    <property type="entry name" value="IS1016-like_transposase"/>
</dbReference>
<dbReference type="EMBL" id="MT142735">
    <property type="protein sequence ID" value="QJA87831.1"/>
    <property type="molecule type" value="Genomic_DNA"/>
</dbReference>
<dbReference type="Pfam" id="PF12762">
    <property type="entry name" value="DDE_Tnp_IS1595"/>
    <property type="match status" value="1"/>
</dbReference>
<organism evidence="2">
    <name type="scientific">viral metagenome</name>
    <dbReference type="NCBI Taxonomy" id="1070528"/>
    <lineage>
        <taxon>unclassified sequences</taxon>
        <taxon>metagenomes</taxon>
        <taxon>organismal metagenomes</taxon>
    </lineage>
</organism>
<dbReference type="InterPro" id="IPR024445">
    <property type="entry name" value="Tnp_ISXO2-like"/>
</dbReference>
<protein>
    <submittedName>
        <fullName evidence="2">Putative transposase</fullName>
    </submittedName>
</protein>
<dbReference type="Pfam" id="PF12760">
    <property type="entry name" value="Zn_ribbon_IS1595"/>
    <property type="match status" value="1"/>
</dbReference>
<dbReference type="NCBIfam" id="NF033547">
    <property type="entry name" value="transpos_IS1595"/>
    <property type="match status" value="1"/>
</dbReference>
<evidence type="ECO:0000313" key="2">
    <source>
        <dbReference type="EMBL" id="QJA87831.1"/>
    </source>
</evidence>
<name>A0A6M3L281_9ZZZZ</name>
<evidence type="ECO:0000259" key="1">
    <source>
        <dbReference type="SMART" id="SM01126"/>
    </source>
</evidence>
<gene>
    <name evidence="2" type="ORF">MM415B02883_0010</name>
</gene>
<accession>A0A6M3L281</accession>
<reference evidence="2" key="1">
    <citation type="submission" date="2020-03" db="EMBL/GenBank/DDBJ databases">
        <title>The deep terrestrial virosphere.</title>
        <authorList>
            <person name="Holmfeldt K."/>
            <person name="Nilsson E."/>
            <person name="Simone D."/>
            <person name="Lopez-Fernandez M."/>
            <person name="Wu X."/>
            <person name="de Brujin I."/>
            <person name="Lundin D."/>
            <person name="Andersson A."/>
            <person name="Bertilsson S."/>
            <person name="Dopson M."/>
        </authorList>
    </citation>
    <scope>NUCLEOTIDE SEQUENCE</scope>
    <source>
        <strain evidence="2">MM415B02883</strain>
    </source>
</reference>
<dbReference type="SMART" id="SM01126">
    <property type="entry name" value="DDE_Tnp_IS1595"/>
    <property type="match status" value="1"/>
</dbReference>
<dbReference type="InterPro" id="IPR024442">
    <property type="entry name" value="Transposase_Zn_ribbon"/>
</dbReference>
<feature type="domain" description="ISXO2-like transposase" evidence="1">
    <location>
        <begin position="133"/>
        <end position="274"/>
    </location>
</feature>
<sequence length="303" mass="34908">MNKKNGIKQDINLINLVERYHDEENCLAYLEKLRWPNGVACPRCGSTSISRIQKPRVFDCNSCRYQFSVTAGTIFHDSHLPLWKWFATMYLMIESKKGISANQVKRTIGVSYKTAWYLCHRIRATMTDGSPNLLKGIVEVDETYVGGKTKGMGHGFKGNKTIVVGAIERGGETRLQVIDDNGRKTLHQFIHEHTEPNTEAIYTDEWPAYKGIGDADTRHESVNHSQEEWVRGNVHTNSVEGVWSLLKRSIVGSYHKVSTKHLDSYLDELEWRFNNRENPYLFRDTLRKLVTSDNLKYKQLINQ</sequence>
<dbReference type="PANTHER" id="PTHR47163:SF2">
    <property type="entry name" value="SI:DKEY-17M8.2"/>
    <property type="match status" value="1"/>
</dbReference>
<proteinExistence type="predicted"/>